<evidence type="ECO:0000313" key="3">
    <source>
        <dbReference type="EMBL" id="QGM97857.1"/>
    </source>
</evidence>
<evidence type="ECO:0000256" key="2">
    <source>
        <dbReference type="SAM" id="SignalP"/>
    </source>
</evidence>
<name>A0A6B8LZJ2_9HYPH</name>
<reference evidence="3 4" key="1">
    <citation type="submission" date="2019-09" db="EMBL/GenBank/DDBJ databases">
        <title>Isolation and complete genome sequencing of Methylocystis species.</title>
        <authorList>
            <person name="Rumah B.L."/>
            <person name="Stead C.E."/>
            <person name="Stevens B.C."/>
            <person name="Minton N.P."/>
            <person name="Grosse-Honebrink A."/>
            <person name="Zhang Y."/>
        </authorList>
    </citation>
    <scope>NUCLEOTIDE SEQUENCE [LARGE SCALE GENOMIC DNA]</scope>
    <source>
        <strain evidence="3 4">BRCS2</strain>
    </source>
</reference>
<feature type="signal peptide" evidence="2">
    <location>
        <begin position="1"/>
        <end position="25"/>
    </location>
</feature>
<gene>
    <name evidence="3" type="ORF">F7D14_10515</name>
</gene>
<dbReference type="RefSeq" id="WP_154419893.1">
    <property type="nucleotide sequence ID" value="NZ_CP044331.1"/>
</dbReference>
<feature type="compositionally biased region" description="Basic and acidic residues" evidence="1">
    <location>
        <begin position="43"/>
        <end position="74"/>
    </location>
</feature>
<evidence type="ECO:0000256" key="1">
    <source>
        <dbReference type="SAM" id="MobiDB-lite"/>
    </source>
</evidence>
<protein>
    <submittedName>
        <fullName evidence="3">Uncharacterized protein</fullName>
    </submittedName>
</protein>
<feature type="region of interest" description="Disordered" evidence="1">
    <location>
        <begin position="32"/>
        <end position="74"/>
    </location>
</feature>
<keyword evidence="4" id="KW-1185">Reference proteome</keyword>
<evidence type="ECO:0000313" key="4">
    <source>
        <dbReference type="Proteomes" id="UP000422569"/>
    </source>
</evidence>
<keyword evidence="2" id="KW-0732">Signal</keyword>
<dbReference type="Proteomes" id="UP000422569">
    <property type="component" value="Chromosome"/>
</dbReference>
<feature type="chain" id="PRO_5025513486" evidence="2">
    <location>
        <begin position="26"/>
        <end position="74"/>
    </location>
</feature>
<sequence length="74" mass="7918">MAFKHSALVALVAVPAVLGFGGAMAEEVKWGAPNVAGQPGYKEPTKVDEVRAPRPVRDDPKNKGSYQVKRDDAK</sequence>
<organism evidence="3 4">
    <name type="scientific">Methylocystis parvus</name>
    <dbReference type="NCBI Taxonomy" id="134"/>
    <lineage>
        <taxon>Bacteria</taxon>
        <taxon>Pseudomonadati</taxon>
        <taxon>Pseudomonadota</taxon>
        <taxon>Alphaproteobacteria</taxon>
        <taxon>Hyphomicrobiales</taxon>
        <taxon>Methylocystaceae</taxon>
        <taxon>Methylocystis</taxon>
    </lineage>
</organism>
<accession>A0A6B8LZJ2</accession>
<dbReference type="KEGG" id="mpar:F7D14_10515"/>
<dbReference type="AlphaFoldDB" id="A0A6B8LZJ2"/>
<dbReference type="EMBL" id="CP044331">
    <property type="protein sequence ID" value="QGM97857.1"/>
    <property type="molecule type" value="Genomic_DNA"/>
</dbReference>
<proteinExistence type="predicted"/>